<dbReference type="RefSeq" id="WP_112139560.1">
    <property type="nucleotide sequence ID" value="NZ_CP016181.1"/>
</dbReference>
<name>A0A2Z4PUQ9_9GAMM</name>
<dbReference type="EMBL" id="CP016181">
    <property type="protein sequence ID" value="AWY01210.1"/>
    <property type="molecule type" value="Genomic_DNA"/>
</dbReference>
<dbReference type="AlphaFoldDB" id="A0A2Z4PUQ9"/>
<gene>
    <name evidence="2" type="ORF">A8139_15505</name>
</gene>
<protein>
    <recommendedName>
        <fullName evidence="4">Two-component sensor histidine kinase</fullName>
    </recommendedName>
</protein>
<proteinExistence type="predicted"/>
<keyword evidence="1" id="KW-1133">Transmembrane helix</keyword>
<sequence>MIKLFIRIWILVFLPLFYLIYITAYNPIHAVNDAARFERITASFKGTLFLIEERLKNTPQSEWKQIFPTIADQFSYELTLISAQDKIDYYGNSNQLPAK</sequence>
<accession>A0A2Z4PUQ9</accession>
<keyword evidence="1" id="KW-0812">Transmembrane</keyword>
<evidence type="ECO:0000313" key="3">
    <source>
        <dbReference type="Proteomes" id="UP000249898"/>
    </source>
</evidence>
<organism evidence="2 3">
    <name type="scientific">Marinomonas primoryensis</name>
    <dbReference type="NCBI Taxonomy" id="178399"/>
    <lineage>
        <taxon>Bacteria</taxon>
        <taxon>Pseudomonadati</taxon>
        <taxon>Pseudomonadota</taxon>
        <taxon>Gammaproteobacteria</taxon>
        <taxon>Oceanospirillales</taxon>
        <taxon>Oceanospirillaceae</taxon>
        <taxon>Marinomonas</taxon>
    </lineage>
</organism>
<keyword evidence="1" id="KW-0472">Membrane</keyword>
<evidence type="ECO:0008006" key="4">
    <source>
        <dbReference type="Google" id="ProtNLM"/>
    </source>
</evidence>
<dbReference type="Proteomes" id="UP000249898">
    <property type="component" value="Chromosome"/>
</dbReference>
<feature type="transmembrane region" description="Helical" evidence="1">
    <location>
        <begin position="6"/>
        <end position="28"/>
    </location>
</feature>
<reference evidence="2 3" key="1">
    <citation type="submission" date="2016-06" db="EMBL/GenBank/DDBJ databases">
        <title>The sequenced genome of the ice-adhering bacterium Marinomonas primoryensis, from Antarctica.</title>
        <authorList>
            <person name="Graham L."/>
            <person name="Vance T.D.R."/>
            <person name="Davies P.L."/>
        </authorList>
    </citation>
    <scope>NUCLEOTIDE SEQUENCE [LARGE SCALE GENOMIC DNA]</scope>
    <source>
        <strain evidence="2 3">AceL</strain>
    </source>
</reference>
<evidence type="ECO:0000256" key="1">
    <source>
        <dbReference type="SAM" id="Phobius"/>
    </source>
</evidence>
<evidence type="ECO:0000313" key="2">
    <source>
        <dbReference type="EMBL" id="AWY01210.1"/>
    </source>
</evidence>